<evidence type="ECO:0000313" key="3">
    <source>
        <dbReference type="Proteomes" id="UP000177871"/>
    </source>
</evidence>
<comment type="caution">
    <text evidence="2">The sequence shown here is derived from an EMBL/GenBank/DDBJ whole genome shotgun (WGS) entry which is preliminary data.</text>
</comment>
<dbReference type="AlphaFoldDB" id="A0A1F6A184"/>
<sequence length="76" mass="8534">MEQTLTLFSFFQAQLLIKLFLIVLAIFYFIFTLVVYRQVSLLTQTLNSSISPLIRTAALLQILAVAGLLVLVFLLG</sequence>
<feature type="transmembrane region" description="Helical" evidence="1">
    <location>
        <begin position="57"/>
        <end position="75"/>
    </location>
</feature>
<dbReference type="Pfam" id="PF18901">
    <property type="entry name" value="DUF5657"/>
    <property type="match status" value="1"/>
</dbReference>
<protein>
    <submittedName>
        <fullName evidence="2">Uncharacterized protein</fullName>
    </submittedName>
</protein>
<dbReference type="STRING" id="1798381.A2721_01470"/>
<evidence type="ECO:0000313" key="2">
    <source>
        <dbReference type="EMBL" id="OGG18438.1"/>
    </source>
</evidence>
<dbReference type="EMBL" id="MFJK01000014">
    <property type="protein sequence ID" value="OGG18438.1"/>
    <property type="molecule type" value="Genomic_DNA"/>
</dbReference>
<feature type="transmembrane region" description="Helical" evidence="1">
    <location>
        <begin position="15"/>
        <end position="36"/>
    </location>
</feature>
<keyword evidence="1" id="KW-0812">Transmembrane</keyword>
<dbReference type="InterPro" id="IPR043716">
    <property type="entry name" value="DUF5657"/>
</dbReference>
<gene>
    <name evidence="2" type="ORF">A2721_01470</name>
</gene>
<accession>A0A1F6A184</accession>
<evidence type="ECO:0000256" key="1">
    <source>
        <dbReference type="SAM" id="Phobius"/>
    </source>
</evidence>
<reference evidence="2 3" key="1">
    <citation type="journal article" date="2016" name="Nat. Commun.">
        <title>Thousands of microbial genomes shed light on interconnected biogeochemical processes in an aquifer system.</title>
        <authorList>
            <person name="Anantharaman K."/>
            <person name="Brown C.T."/>
            <person name="Hug L.A."/>
            <person name="Sharon I."/>
            <person name="Castelle C.J."/>
            <person name="Probst A.J."/>
            <person name="Thomas B.C."/>
            <person name="Singh A."/>
            <person name="Wilkins M.J."/>
            <person name="Karaoz U."/>
            <person name="Brodie E.L."/>
            <person name="Williams K.H."/>
            <person name="Hubbard S.S."/>
            <person name="Banfield J.F."/>
        </authorList>
    </citation>
    <scope>NUCLEOTIDE SEQUENCE [LARGE SCALE GENOMIC DNA]</scope>
</reference>
<keyword evidence="1" id="KW-0472">Membrane</keyword>
<dbReference type="Proteomes" id="UP000177871">
    <property type="component" value="Unassembled WGS sequence"/>
</dbReference>
<keyword evidence="1" id="KW-1133">Transmembrane helix</keyword>
<name>A0A1F6A184_9BACT</name>
<organism evidence="2 3">
    <name type="scientific">Candidatus Gottesmanbacteria bacterium RIFCSPHIGHO2_01_FULL_47_48</name>
    <dbReference type="NCBI Taxonomy" id="1798381"/>
    <lineage>
        <taxon>Bacteria</taxon>
        <taxon>Candidatus Gottesmaniibacteriota</taxon>
    </lineage>
</organism>
<proteinExistence type="predicted"/>